<sequence>MPRTPADDDPAALERFIAAQEGVHDRALAELRQGRKQSHWMWFVFPQLRGLGQSRTAWFYGIEDADEARRYLDHPLLGRRLIDCAEAVLIHGDRTAETIFGPVDAVKLRSSATLFGAVARRPSPFGELIDRFFDGTPCRLTLERLGGTS</sequence>
<dbReference type="eggNOG" id="COG5579">
    <property type="taxonomic scope" value="Bacteria"/>
</dbReference>
<name>A0A1V0GVF8_9RHOB</name>
<dbReference type="Pfam" id="PF08837">
    <property type="entry name" value="DUF1810"/>
    <property type="match status" value="1"/>
</dbReference>
<organism evidence="1 2">
    <name type="scientific">Paracoccus yeei</name>
    <dbReference type="NCBI Taxonomy" id="147645"/>
    <lineage>
        <taxon>Bacteria</taxon>
        <taxon>Pseudomonadati</taxon>
        <taxon>Pseudomonadota</taxon>
        <taxon>Alphaproteobacteria</taxon>
        <taxon>Rhodobacterales</taxon>
        <taxon>Paracoccaceae</taxon>
        <taxon>Paracoccus</taxon>
    </lineage>
</organism>
<dbReference type="RefSeq" id="WP_080622292.1">
    <property type="nucleotide sequence ID" value="NZ_CAWMZI010000001.1"/>
</dbReference>
<dbReference type="KEGG" id="pye:A6J80_17025"/>
<accession>A0A1V0GVF8</accession>
<dbReference type="InterPro" id="IPR014937">
    <property type="entry name" value="DUF1810"/>
</dbReference>
<dbReference type="SUPFAM" id="SSF140736">
    <property type="entry name" value="Rv1873-like"/>
    <property type="match status" value="1"/>
</dbReference>
<gene>
    <name evidence="1" type="ORF">A6J80_17025</name>
</gene>
<keyword evidence="2" id="KW-1185">Reference proteome</keyword>
<proteinExistence type="predicted"/>
<dbReference type="Proteomes" id="UP000191257">
    <property type="component" value="Chromosome"/>
</dbReference>
<dbReference type="STRING" id="147645.A6J80_17025"/>
<evidence type="ECO:0000313" key="1">
    <source>
        <dbReference type="EMBL" id="ARC37827.1"/>
    </source>
</evidence>
<protein>
    <submittedName>
        <fullName evidence="1">DUF1810 domain-containing protein</fullName>
    </submittedName>
</protein>
<dbReference type="Gene3D" id="1.25.40.380">
    <property type="entry name" value="Protein of unknown function DUF1810"/>
    <property type="match status" value="1"/>
</dbReference>
<dbReference type="EMBL" id="CP020442">
    <property type="protein sequence ID" value="ARC37827.1"/>
    <property type="molecule type" value="Genomic_DNA"/>
</dbReference>
<evidence type="ECO:0000313" key="2">
    <source>
        <dbReference type="Proteomes" id="UP000191257"/>
    </source>
</evidence>
<dbReference type="PIRSF" id="PIRSF008546">
    <property type="entry name" value="UCP008546"/>
    <property type="match status" value="1"/>
</dbReference>
<reference evidence="1" key="1">
    <citation type="submission" date="2017-12" db="EMBL/GenBank/DDBJ databases">
        <title>FDA dAtabase for Regulatory Grade micrObial Sequences (FDA-ARGOS): Supporting development and validation of Infectious Disease Dx tests.</title>
        <authorList>
            <person name="Campos J."/>
            <person name="Goldberg B."/>
            <person name="Tallon L."/>
            <person name="Sadzewicz L."/>
            <person name="Sengamalay N."/>
            <person name="Ott S."/>
            <person name="Godinez A."/>
            <person name="Nagaraj S."/>
            <person name="Vyas G."/>
            <person name="Aluvathingal J."/>
            <person name="Nadendla S."/>
            <person name="Geyer C."/>
            <person name="Nandy P."/>
            <person name="Hobson J."/>
            <person name="Sichtig H."/>
        </authorList>
    </citation>
    <scope>NUCLEOTIDE SEQUENCE</scope>
    <source>
        <strain evidence="1">FDAARGOS_252</strain>
    </source>
</reference>
<dbReference type="InterPro" id="IPR036287">
    <property type="entry name" value="Rv1873-like_sf"/>
</dbReference>
<dbReference type="AlphaFoldDB" id="A0A1V0GVF8"/>